<keyword evidence="9" id="KW-1185">Reference proteome</keyword>
<dbReference type="Proteomes" id="UP000735302">
    <property type="component" value="Unassembled WGS sequence"/>
</dbReference>
<reference evidence="8 9" key="1">
    <citation type="journal article" date="2021" name="Elife">
        <title>Chloroplast acquisition without the gene transfer in kleptoplastic sea slugs, Plakobranchus ocellatus.</title>
        <authorList>
            <person name="Maeda T."/>
            <person name="Takahashi S."/>
            <person name="Yoshida T."/>
            <person name="Shimamura S."/>
            <person name="Takaki Y."/>
            <person name="Nagai Y."/>
            <person name="Toyoda A."/>
            <person name="Suzuki Y."/>
            <person name="Arimoto A."/>
            <person name="Ishii H."/>
            <person name="Satoh N."/>
            <person name="Nishiyama T."/>
            <person name="Hasebe M."/>
            <person name="Maruyama T."/>
            <person name="Minagawa J."/>
            <person name="Obokata J."/>
            <person name="Shigenobu S."/>
        </authorList>
    </citation>
    <scope>NUCLEOTIDE SEQUENCE [LARGE SCALE GENOMIC DNA]</scope>
</reference>
<comment type="subcellular location">
    <subcellularLocation>
        <location evidence="1">Membrane</location>
        <topology evidence="1">Multi-pass membrane protein</topology>
    </subcellularLocation>
</comment>
<dbReference type="InterPro" id="IPR011701">
    <property type="entry name" value="MFS"/>
</dbReference>
<sequence>MIGFSEITSERSQSYSFEQLRKMKEIEKAPLFFSQRLLLATMAFLGKAIVYASRYNLSIAIVCMVRGQMDNSSASGISDALQWSNVTVSANSSMPEPGACGGRDDEDTNAKSNENAEFDWDRTTTSNLLAMYFYGYLFLQIPGGWLASRYGGKRVWGVCQAVSAVCTLLTPVCARTSVYLTCALRFILGFVAAVTFPCVHALLGQWSPPVERSKMVGCTFSGAVVGNVVTFALSGLLCAYGFDNGWGSIFYLTGVLNLVWVVAWFWLVADSPGKHKHISEKEQVYITASIGKGLVKDVTGAPWLAILQSGPVWAIVIAQVCSNYILETQSILLPTYMKESLNFDIKA</sequence>
<organism evidence="8 9">
    <name type="scientific">Plakobranchus ocellatus</name>
    <dbReference type="NCBI Taxonomy" id="259542"/>
    <lineage>
        <taxon>Eukaryota</taxon>
        <taxon>Metazoa</taxon>
        <taxon>Spiralia</taxon>
        <taxon>Lophotrochozoa</taxon>
        <taxon>Mollusca</taxon>
        <taxon>Gastropoda</taxon>
        <taxon>Heterobranchia</taxon>
        <taxon>Euthyneura</taxon>
        <taxon>Panpulmonata</taxon>
        <taxon>Sacoglossa</taxon>
        <taxon>Placobranchoidea</taxon>
        <taxon>Plakobranchidae</taxon>
        <taxon>Plakobranchus</taxon>
    </lineage>
</organism>
<name>A0AAV4B805_9GAST</name>
<evidence type="ECO:0000256" key="6">
    <source>
        <dbReference type="SAM" id="Phobius"/>
    </source>
</evidence>
<dbReference type="PANTHER" id="PTHR11662:SF399">
    <property type="entry name" value="FI19708P1-RELATED"/>
    <property type="match status" value="1"/>
</dbReference>
<dbReference type="AlphaFoldDB" id="A0AAV4B805"/>
<feature type="transmembrane region" description="Helical" evidence="6">
    <location>
        <begin position="129"/>
        <end position="148"/>
    </location>
</feature>
<proteinExistence type="predicted"/>
<dbReference type="GO" id="GO:0006820">
    <property type="term" value="P:monoatomic anion transport"/>
    <property type="evidence" value="ECO:0007669"/>
    <property type="project" value="TreeGrafter"/>
</dbReference>
<keyword evidence="2 6" id="KW-0812">Transmembrane</keyword>
<feature type="domain" description="Major facilitator superfamily (MFS) profile" evidence="7">
    <location>
        <begin position="39"/>
        <end position="347"/>
    </location>
</feature>
<evidence type="ECO:0000256" key="4">
    <source>
        <dbReference type="ARBA" id="ARBA00023136"/>
    </source>
</evidence>
<protein>
    <submittedName>
        <fullName evidence="8">Vesicular glutamate transporter 1</fullName>
    </submittedName>
</protein>
<dbReference type="InterPro" id="IPR050382">
    <property type="entry name" value="MFS_Na/Anion_cotransporter"/>
</dbReference>
<evidence type="ECO:0000313" key="8">
    <source>
        <dbReference type="EMBL" id="GFO16204.1"/>
    </source>
</evidence>
<dbReference type="GO" id="GO:0022857">
    <property type="term" value="F:transmembrane transporter activity"/>
    <property type="evidence" value="ECO:0007669"/>
    <property type="project" value="InterPro"/>
</dbReference>
<dbReference type="PANTHER" id="PTHR11662">
    <property type="entry name" value="SOLUTE CARRIER FAMILY 17"/>
    <property type="match status" value="1"/>
</dbReference>
<keyword evidence="3 6" id="KW-1133">Transmembrane helix</keyword>
<feature type="transmembrane region" description="Helical" evidence="6">
    <location>
        <begin position="178"/>
        <end position="203"/>
    </location>
</feature>
<feature type="transmembrane region" description="Helical" evidence="6">
    <location>
        <begin position="248"/>
        <end position="269"/>
    </location>
</feature>
<dbReference type="Gene3D" id="1.20.1250.20">
    <property type="entry name" value="MFS general substrate transporter like domains"/>
    <property type="match status" value="1"/>
</dbReference>
<evidence type="ECO:0000256" key="2">
    <source>
        <dbReference type="ARBA" id="ARBA00022692"/>
    </source>
</evidence>
<evidence type="ECO:0000256" key="3">
    <source>
        <dbReference type="ARBA" id="ARBA00022989"/>
    </source>
</evidence>
<feature type="transmembrane region" description="Helical" evidence="6">
    <location>
        <begin position="215"/>
        <end position="242"/>
    </location>
</feature>
<evidence type="ECO:0000256" key="5">
    <source>
        <dbReference type="SAM" id="MobiDB-lite"/>
    </source>
</evidence>
<dbReference type="InterPro" id="IPR020846">
    <property type="entry name" value="MFS_dom"/>
</dbReference>
<comment type="caution">
    <text evidence="8">The sequence shown here is derived from an EMBL/GenBank/DDBJ whole genome shotgun (WGS) entry which is preliminary data.</text>
</comment>
<gene>
    <name evidence="8" type="ORF">PoB_004270900</name>
</gene>
<feature type="region of interest" description="Disordered" evidence="5">
    <location>
        <begin position="91"/>
        <end position="116"/>
    </location>
</feature>
<evidence type="ECO:0000259" key="7">
    <source>
        <dbReference type="PROSITE" id="PS50850"/>
    </source>
</evidence>
<evidence type="ECO:0000256" key="1">
    <source>
        <dbReference type="ARBA" id="ARBA00004141"/>
    </source>
</evidence>
<dbReference type="InterPro" id="IPR036259">
    <property type="entry name" value="MFS_trans_sf"/>
</dbReference>
<dbReference type="SUPFAM" id="SSF103473">
    <property type="entry name" value="MFS general substrate transporter"/>
    <property type="match status" value="1"/>
</dbReference>
<dbReference type="PROSITE" id="PS50850">
    <property type="entry name" value="MFS"/>
    <property type="match status" value="1"/>
</dbReference>
<accession>A0AAV4B805</accession>
<dbReference type="Pfam" id="PF07690">
    <property type="entry name" value="MFS_1"/>
    <property type="match status" value="1"/>
</dbReference>
<dbReference type="GO" id="GO:0016020">
    <property type="term" value="C:membrane"/>
    <property type="evidence" value="ECO:0007669"/>
    <property type="project" value="UniProtKB-SubCell"/>
</dbReference>
<feature type="non-terminal residue" evidence="8">
    <location>
        <position position="347"/>
    </location>
</feature>
<dbReference type="EMBL" id="BLXT01004654">
    <property type="protein sequence ID" value="GFO16204.1"/>
    <property type="molecule type" value="Genomic_DNA"/>
</dbReference>
<keyword evidence="4 6" id="KW-0472">Membrane</keyword>
<evidence type="ECO:0000313" key="9">
    <source>
        <dbReference type="Proteomes" id="UP000735302"/>
    </source>
</evidence>